<proteinExistence type="predicted"/>
<dbReference type="WBParaSite" id="ES5_v2.g23237.t1">
    <property type="protein sequence ID" value="ES5_v2.g23237.t1"/>
    <property type="gene ID" value="ES5_v2.g23237"/>
</dbReference>
<sequence length="457" mass="52877">MPNYLGARHISSGIYSELPIEKLSLDYLAQTWINNGFPKDKLLIYADGDKYDIEPRLKVIWSTLNKFPGVLIDNLQRIKYPITSISEIVNNVNKYENLQICSPTSKTIKTQAQKLGFSCYFDFFRLEEKEVKEELLKIKKELYKKCDRIIFQKALVTSSLNIMALTTHFKNVMKHLHYQNLTNIPLIFSVTFKDVLEKNDTAKNHDDDIVKIVSNIYDFIQKYNLSGIEFIYEESFNVEKLGKIISLINSKIENFQIGLQINAFKAAPFISLSNNNNVTWITYKMNPISDATLAIYHQWQNADLTFSPGFVNWGVLEDENPEFDILLNRKYICLNETIQKNVREAAKKNFLNLPNIFTVHKNYQNKKQRLLKILEVSNQTKAIKIIGLNLMFKRKFPTDLFHFRYETKEIMEYKIQIAAKNGFGGISLASITDDDVVEICGNSVLKDLGNILDQLNT</sequence>
<organism evidence="1 2">
    <name type="scientific">Panagrolaimus sp. ES5</name>
    <dbReference type="NCBI Taxonomy" id="591445"/>
    <lineage>
        <taxon>Eukaryota</taxon>
        <taxon>Metazoa</taxon>
        <taxon>Ecdysozoa</taxon>
        <taxon>Nematoda</taxon>
        <taxon>Chromadorea</taxon>
        <taxon>Rhabditida</taxon>
        <taxon>Tylenchina</taxon>
        <taxon>Panagrolaimomorpha</taxon>
        <taxon>Panagrolaimoidea</taxon>
        <taxon>Panagrolaimidae</taxon>
        <taxon>Panagrolaimus</taxon>
    </lineage>
</organism>
<name>A0AC34G0M4_9BILA</name>
<evidence type="ECO:0000313" key="2">
    <source>
        <dbReference type="WBParaSite" id="ES5_v2.g23237.t1"/>
    </source>
</evidence>
<reference evidence="2" key="1">
    <citation type="submission" date="2022-11" db="UniProtKB">
        <authorList>
            <consortium name="WormBaseParasite"/>
        </authorList>
    </citation>
    <scope>IDENTIFICATION</scope>
</reference>
<protein>
    <submittedName>
        <fullName evidence="2">Uncharacterized protein</fullName>
    </submittedName>
</protein>
<evidence type="ECO:0000313" key="1">
    <source>
        <dbReference type="Proteomes" id="UP000887579"/>
    </source>
</evidence>
<accession>A0AC34G0M4</accession>
<dbReference type="Proteomes" id="UP000887579">
    <property type="component" value="Unplaced"/>
</dbReference>